<proteinExistence type="predicted"/>
<dbReference type="WBParaSite" id="ES5_v2.g27395.t1">
    <property type="protein sequence ID" value="ES5_v2.g27395.t1"/>
    <property type="gene ID" value="ES5_v2.g27395"/>
</dbReference>
<evidence type="ECO:0000313" key="2">
    <source>
        <dbReference type="WBParaSite" id="ES5_v2.g27395.t1"/>
    </source>
</evidence>
<reference evidence="2" key="1">
    <citation type="submission" date="2022-11" db="UniProtKB">
        <authorList>
            <consortium name="WormBaseParasite"/>
        </authorList>
    </citation>
    <scope>IDENTIFICATION</scope>
</reference>
<dbReference type="Proteomes" id="UP000887579">
    <property type="component" value="Unplaced"/>
</dbReference>
<name>A0AC34GCE2_9BILA</name>
<protein>
    <submittedName>
        <fullName evidence="2">Uncharacterized protein</fullName>
    </submittedName>
</protein>
<organism evidence="1 2">
    <name type="scientific">Panagrolaimus sp. ES5</name>
    <dbReference type="NCBI Taxonomy" id="591445"/>
    <lineage>
        <taxon>Eukaryota</taxon>
        <taxon>Metazoa</taxon>
        <taxon>Ecdysozoa</taxon>
        <taxon>Nematoda</taxon>
        <taxon>Chromadorea</taxon>
        <taxon>Rhabditida</taxon>
        <taxon>Tylenchina</taxon>
        <taxon>Panagrolaimomorpha</taxon>
        <taxon>Panagrolaimoidea</taxon>
        <taxon>Panagrolaimidae</taxon>
        <taxon>Panagrolaimus</taxon>
    </lineage>
</organism>
<evidence type="ECO:0000313" key="1">
    <source>
        <dbReference type="Proteomes" id="UP000887579"/>
    </source>
</evidence>
<sequence>MCPPSTLNCTIGDRIDNKEVKCDGLCVNCATYIANPCIDCLSGYFCYLMGTSNAFCLACTTYPNFCADPYVYGHLPKSALNFTNIEYKLN</sequence>
<accession>A0AC34GCE2</accession>